<name>A0A8J8B753_9EURY</name>
<dbReference type="Gene3D" id="2.60.40.1120">
    <property type="entry name" value="Carboxypeptidase-like, regulatory domain"/>
    <property type="match status" value="4"/>
</dbReference>
<keyword evidence="3" id="KW-1185">Reference proteome</keyword>
<dbReference type="PANTHER" id="PTHR36194:SF1">
    <property type="entry name" value="S-LAYER-LIKE PROTEIN"/>
    <property type="match status" value="1"/>
</dbReference>
<organism evidence="2 3">
    <name type="scientific">Methanocalculus chunghsingensis</name>
    <dbReference type="NCBI Taxonomy" id="156457"/>
    <lineage>
        <taxon>Archaea</taxon>
        <taxon>Methanobacteriati</taxon>
        <taxon>Methanobacteriota</taxon>
        <taxon>Stenosarchaea group</taxon>
        <taxon>Methanomicrobia</taxon>
        <taxon>Methanomicrobiales</taxon>
        <taxon>Methanocalculaceae</taxon>
        <taxon>Methanocalculus</taxon>
    </lineage>
</organism>
<evidence type="ECO:0000313" key="2">
    <source>
        <dbReference type="EMBL" id="MBR1369297.1"/>
    </source>
</evidence>
<dbReference type="Pfam" id="PF13620">
    <property type="entry name" value="CarboxypepD_reg"/>
    <property type="match status" value="1"/>
</dbReference>
<dbReference type="SUPFAM" id="SSF49452">
    <property type="entry name" value="Starch-binding domain-like"/>
    <property type="match status" value="1"/>
</dbReference>
<keyword evidence="1" id="KW-1133">Transmembrane helix</keyword>
<keyword evidence="1" id="KW-0812">Transmembrane</keyword>
<comment type="caution">
    <text evidence="2">The sequence shown here is derived from an EMBL/GenBank/DDBJ whole genome shotgun (WGS) entry which is preliminary data.</text>
</comment>
<dbReference type="PANTHER" id="PTHR36194">
    <property type="entry name" value="S-LAYER-LIKE PROTEIN"/>
    <property type="match status" value="1"/>
</dbReference>
<accession>A0A8J8B753</accession>
<dbReference type="SUPFAM" id="SSF49464">
    <property type="entry name" value="Carboxypeptidase regulatory domain-like"/>
    <property type="match status" value="3"/>
</dbReference>
<evidence type="ECO:0000313" key="3">
    <source>
        <dbReference type="Proteomes" id="UP000730161"/>
    </source>
</evidence>
<dbReference type="EMBL" id="JWHL01000011">
    <property type="protein sequence ID" value="MBR1369297.1"/>
    <property type="molecule type" value="Genomic_DNA"/>
</dbReference>
<evidence type="ECO:0000256" key="1">
    <source>
        <dbReference type="SAM" id="Phobius"/>
    </source>
</evidence>
<dbReference type="Proteomes" id="UP000730161">
    <property type="component" value="Unassembled WGS sequence"/>
</dbReference>
<dbReference type="AlphaFoldDB" id="A0A8J8B753"/>
<dbReference type="InterPro" id="IPR013784">
    <property type="entry name" value="Carb-bd-like_fold"/>
</dbReference>
<dbReference type="GO" id="GO:0030246">
    <property type="term" value="F:carbohydrate binding"/>
    <property type="evidence" value="ECO:0007669"/>
    <property type="project" value="InterPro"/>
</dbReference>
<gene>
    <name evidence="2" type="ORF">RJ53_07245</name>
</gene>
<proteinExistence type="predicted"/>
<reference evidence="2" key="1">
    <citation type="submission" date="2014-12" db="EMBL/GenBank/DDBJ databases">
        <authorList>
            <person name="Huang H.-H."/>
            <person name="Chen S.-C."/>
            <person name="Lai M.-C."/>
        </authorList>
    </citation>
    <scope>NUCLEOTIDE SEQUENCE</scope>
    <source>
        <strain evidence="2">K1F9705b</strain>
    </source>
</reference>
<protein>
    <recommendedName>
        <fullName evidence="4">PEGA domain-containing protein</fullName>
    </recommendedName>
</protein>
<keyword evidence="1" id="KW-0472">Membrane</keyword>
<evidence type="ECO:0008006" key="4">
    <source>
        <dbReference type="Google" id="ProtNLM"/>
    </source>
</evidence>
<sequence length="469" mass="50836">MVHYLYMSSLRFILALLLLMALAATAQGVVTLQITVEDTQGNLLSGADLYVGGSYIGTTGSAGTFAYIHSESSSFNLRVSKSGYETKTATISSSQTAVTVSLARSTAILTVEVYDENVAPLRNAIVRIVGPDQEKTGETSSDGRAVFTLNPGETYQIFISALNYRDVQRSVQFTEQTEPIRERMLRSDQFAFRITDAETGQPISGAEISIDNAVRGVTNADGTFLDYLRQGNQYDITVRKPEYQTYSTRQYISGDQQVLTITLQTAYHSPFVSVFDPDLRTVEGADIFLDGLLLRKTDVYGRASLNRLAAGTYLLEIRKSGFADYSEEITVSEDSLDFIINLRYTAVPARVVVEDPSHTIISDAVIAVNGGTGGMTGADGSLILSLTPGREYLLTVTKDGYHQTETTISIPAGTPPESFTVTLEPGLNLPLLVVGVVLIVIVILAGIILVRKRKGRSGSTSSGRRKGGW</sequence>
<feature type="transmembrane region" description="Helical" evidence="1">
    <location>
        <begin position="429"/>
        <end position="450"/>
    </location>
</feature>
<dbReference type="InterPro" id="IPR008969">
    <property type="entry name" value="CarboxyPept-like_regulatory"/>
</dbReference>